<feature type="transmembrane region" description="Helical" evidence="2">
    <location>
        <begin position="134"/>
        <end position="154"/>
    </location>
</feature>
<evidence type="ECO:0000256" key="2">
    <source>
        <dbReference type="SAM" id="Phobius"/>
    </source>
</evidence>
<keyword evidence="1" id="KW-0863">Zinc-finger</keyword>
<dbReference type="GO" id="GO:0008270">
    <property type="term" value="F:zinc ion binding"/>
    <property type="evidence" value="ECO:0007669"/>
    <property type="project" value="UniProtKB-KW"/>
</dbReference>
<feature type="domain" description="CCHC-type" evidence="3">
    <location>
        <begin position="396"/>
        <end position="411"/>
    </location>
</feature>
<evidence type="ECO:0000313" key="4">
    <source>
        <dbReference type="EMBL" id="PNT73709.1"/>
    </source>
</evidence>
<reference evidence="4 5" key="1">
    <citation type="journal article" date="2010" name="Nature">
        <title>Genome sequencing and analysis of the model grass Brachypodium distachyon.</title>
        <authorList>
            <consortium name="International Brachypodium Initiative"/>
        </authorList>
    </citation>
    <scope>NUCLEOTIDE SEQUENCE [LARGE SCALE GENOMIC DNA]</scope>
    <source>
        <strain evidence="4 5">Bd21</strain>
    </source>
</reference>
<evidence type="ECO:0000256" key="1">
    <source>
        <dbReference type="PROSITE-ProRule" id="PRU00047"/>
    </source>
</evidence>
<feature type="transmembrane region" description="Helical" evidence="2">
    <location>
        <begin position="99"/>
        <end position="122"/>
    </location>
</feature>
<keyword evidence="2" id="KW-0812">Transmembrane</keyword>
<dbReference type="SMART" id="SM00343">
    <property type="entry name" value="ZnF_C2HC"/>
    <property type="match status" value="1"/>
</dbReference>
<dbReference type="EnsemblPlants" id="PNT73709">
    <property type="protein sequence ID" value="PNT73709"/>
    <property type="gene ID" value="BRADI_2g62940v3"/>
</dbReference>
<organism evidence="4">
    <name type="scientific">Brachypodium distachyon</name>
    <name type="common">Purple false brome</name>
    <name type="synonym">Trachynia distachya</name>
    <dbReference type="NCBI Taxonomy" id="15368"/>
    <lineage>
        <taxon>Eukaryota</taxon>
        <taxon>Viridiplantae</taxon>
        <taxon>Streptophyta</taxon>
        <taxon>Embryophyta</taxon>
        <taxon>Tracheophyta</taxon>
        <taxon>Spermatophyta</taxon>
        <taxon>Magnoliopsida</taxon>
        <taxon>Liliopsida</taxon>
        <taxon>Poales</taxon>
        <taxon>Poaceae</taxon>
        <taxon>BOP clade</taxon>
        <taxon>Pooideae</taxon>
        <taxon>Stipodae</taxon>
        <taxon>Brachypodieae</taxon>
        <taxon>Brachypodium</taxon>
    </lineage>
</organism>
<proteinExistence type="predicted"/>
<dbReference type="Gene3D" id="4.10.60.10">
    <property type="entry name" value="Zinc finger, CCHC-type"/>
    <property type="match status" value="1"/>
</dbReference>
<dbReference type="EMBL" id="CM000881">
    <property type="protein sequence ID" value="PNT73709.1"/>
    <property type="molecule type" value="Genomic_DNA"/>
</dbReference>
<accession>A0A2K2DHG5</accession>
<dbReference type="Pfam" id="PF00098">
    <property type="entry name" value="zf-CCHC"/>
    <property type="match status" value="1"/>
</dbReference>
<dbReference type="OrthoDB" id="688231at2759"/>
<feature type="transmembrane region" description="Helical" evidence="2">
    <location>
        <begin position="76"/>
        <end position="93"/>
    </location>
</feature>
<gene>
    <name evidence="4" type="ORF">BRADI_2g62940v3</name>
</gene>
<dbReference type="InterPro" id="IPR001878">
    <property type="entry name" value="Znf_CCHC"/>
</dbReference>
<dbReference type="PROSITE" id="PS50158">
    <property type="entry name" value="ZF_CCHC"/>
    <property type="match status" value="1"/>
</dbReference>
<keyword evidence="6" id="KW-1185">Reference proteome</keyword>
<dbReference type="Gramene" id="PNT73709">
    <property type="protein sequence ID" value="PNT73709"/>
    <property type="gene ID" value="BRADI_2g62940v3"/>
</dbReference>
<dbReference type="Proteomes" id="UP000008810">
    <property type="component" value="Chromosome 2"/>
</dbReference>
<reference evidence="4" key="2">
    <citation type="submission" date="2017-06" db="EMBL/GenBank/DDBJ databases">
        <title>WGS assembly of Brachypodium distachyon.</title>
        <authorList>
            <consortium name="The International Brachypodium Initiative"/>
            <person name="Lucas S."/>
            <person name="Harmon-Smith M."/>
            <person name="Lail K."/>
            <person name="Tice H."/>
            <person name="Grimwood J."/>
            <person name="Bruce D."/>
            <person name="Barry K."/>
            <person name="Shu S."/>
            <person name="Lindquist E."/>
            <person name="Wang M."/>
            <person name="Pitluck S."/>
            <person name="Vogel J.P."/>
            <person name="Garvin D.F."/>
            <person name="Mockler T.C."/>
            <person name="Schmutz J."/>
            <person name="Rokhsar D."/>
            <person name="Bevan M.W."/>
        </authorList>
    </citation>
    <scope>NUCLEOTIDE SEQUENCE</scope>
    <source>
        <strain evidence="4">Bd21</strain>
    </source>
</reference>
<dbReference type="InParanoid" id="A0A2K2DHG5"/>
<dbReference type="InterPro" id="IPR036875">
    <property type="entry name" value="Znf_CCHC_sf"/>
</dbReference>
<dbReference type="GO" id="GO:0003676">
    <property type="term" value="F:nucleic acid binding"/>
    <property type="evidence" value="ECO:0007669"/>
    <property type="project" value="InterPro"/>
</dbReference>
<evidence type="ECO:0000259" key="3">
    <source>
        <dbReference type="PROSITE" id="PS50158"/>
    </source>
</evidence>
<keyword evidence="2" id="KW-0472">Membrane</keyword>
<keyword evidence="2" id="KW-1133">Transmembrane helix</keyword>
<sequence length="430" mass="48748">MVSPAQADQASGLEGDARWVGLPEMVTTRSTVCNPCIANRLPLWSRRLPAVLPRVGGPVQRGFAGRKARAWPRSRCLLLLRCVISFVVCRLLVRCCCTSSRAGVVVCSVISAGSCMLVAWLWLSLFRPCLRGGVVLSCYSVVLSAAIPVMYVYVATCCISVCSYVWRWLQEFVFHVPAGSFVSRELQPDCSVLRCLLLPCWLRHEDGSTTERSAMCRPHVLYHTSPRDSEFPRPREIDAYWVQLPQVAFQHYKVAYCVEEDVCDQYSQGDQPGLDGTQDDIYLYKRRNAHYTTTKYGILATLEPVFQRGFEKQTAYEFMSELKKMFKAPAKAMEKFVSSKDTTIPEVGGIEQEDPKIPAKKTTKFKKKKNAKSAKSSKFVAPQAKEKRLSHPEVECFYCKKVGHWKRNCQEYIEDKRAGDIKGIFDIHDY</sequence>
<evidence type="ECO:0000313" key="5">
    <source>
        <dbReference type="EnsemblPlants" id="PNT73709"/>
    </source>
</evidence>
<evidence type="ECO:0000313" key="6">
    <source>
        <dbReference type="Proteomes" id="UP000008810"/>
    </source>
</evidence>
<dbReference type="SUPFAM" id="SSF57756">
    <property type="entry name" value="Retrovirus zinc finger-like domains"/>
    <property type="match status" value="1"/>
</dbReference>
<protein>
    <recommendedName>
        <fullName evidence="3">CCHC-type domain-containing protein</fullName>
    </recommendedName>
</protein>
<keyword evidence="1" id="KW-0479">Metal-binding</keyword>
<reference evidence="5" key="3">
    <citation type="submission" date="2018-08" db="UniProtKB">
        <authorList>
            <consortium name="EnsemblPlants"/>
        </authorList>
    </citation>
    <scope>IDENTIFICATION</scope>
    <source>
        <strain evidence="5">cv. Bd21</strain>
    </source>
</reference>
<dbReference type="AlphaFoldDB" id="A0A2K2DHG5"/>
<name>A0A2K2DHG5_BRADI</name>
<keyword evidence="1" id="KW-0862">Zinc</keyword>